<evidence type="ECO:0000313" key="1">
    <source>
        <dbReference type="EMBL" id="CEK50781.1"/>
    </source>
</evidence>
<sequence length="80" mass="8620">TNKKITTKQQKFITSHGKPLLTSTVLTSMTANITAMSCLPHIRSGSPLEAEAGLKADVVELFEGSGLCMHSVRSSLYKVQ</sequence>
<gene>
    <name evidence="1" type="primary">ORF11650</name>
</gene>
<dbReference type="EMBL" id="HACG01003916">
    <property type="protein sequence ID" value="CEK50781.1"/>
    <property type="molecule type" value="Transcribed_RNA"/>
</dbReference>
<organism evidence="1">
    <name type="scientific">Arion vulgaris</name>
    <dbReference type="NCBI Taxonomy" id="1028688"/>
    <lineage>
        <taxon>Eukaryota</taxon>
        <taxon>Metazoa</taxon>
        <taxon>Spiralia</taxon>
        <taxon>Lophotrochozoa</taxon>
        <taxon>Mollusca</taxon>
        <taxon>Gastropoda</taxon>
        <taxon>Heterobranchia</taxon>
        <taxon>Euthyneura</taxon>
        <taxon>Panpulmonata</taxon>
        <taxon>Eupulmonata</taxon>
        <taxon>Stylommatophora</taxon>
        <taxon>Helicina</taxon>
        <taxon>Arionoidea</taxon>
        <taxon>Arionidae</taxon>
        <taxon>Arion</taxon>
    </lineage>
</organism>
<accession>A0A0B6Y4K8</accession>
<name>A0A0B6Y4K8_9EUPU</name>
<reference evidence="1" key="1">
    <citation type="submission" date="2014-12" db="EMBL/GenBank/DDBJ databases">
        <title>Insight into the proteome of Arion vulgaris.</title>
        <authorList>
            <person name="Aradska J."/>
            <person name="Bulat T."/>
            <person name="Smidak R."/>
            <person name="Sarate P."/>
            <person name="Gangsoo J."/>
            <person name="Sialana F."/>
            <person name="Bilban M."/>
            <person name="Lubec G."/>
        </authorList>
    </citation>
    <scope>NUCLEOTIDE SEQUENCE</scope>
    <source>
        <tissue evidence="1">Skin</tissue>
    </source>
</reference>
<proteinExistence type="predicted"/>
<feature type="non-terminal residue" evidence="1">
    <location>
        <position position="1"/>
    </location>
</feature>
<protein>
    <submittedName>
        <fullName evidence="1">Uncharacterized protein</fullName>
    </submittedName>
</protein>
<dbReference type="AlphaFoldDB" id="A0A0B6Y4K8"/>